<name>X1K135_9ZZZZ</name>
<feature type="non-terminal residue" evidence="1">
    <location>
        <position position="1"/>
    </location>
</feature>
<protein>
    <submittedName>
        <fullName evidence="1">Uncharacterized protein</fullName>
    </submittedName>
</protein>
<gene>
    <name evidence="1" type="ORF">S06H3_04972</name>
</gene>
<evidence type="ECO:0000313" key="1">
    <source>
        <dbReference type="EMBL" id="GAI00223.1"/>
    </source>
</evidence>
<sequence>GQYLKFSLYFRLEAGLKRDIDSPFPLFLSRDWVD</sequence>
<dbReference type="EMBL" id="BARV01001795">
    <property type="protein sequence ID" value="GAI00223.1"/>
    <property type="molecule type" value="Genomic_DNA"/>
</dbReference>
<dbReference type="AlphaFoldDB" id="X1K135"/>
<reference evidence="1" key="1">
    <citation type="journal article" date="2014" name="Front. Microbiol.">
        <title>High frequency of phylogenetically diverse reductive dehalogenase-homologous genes in deep subseafloor sedimentary metagenomes.</title>
        <authorList>
            <person name="Kawai M."/>
            <person name="Futagami T."/>
            <person name="Toyoda A."/>
            <person name="Takaki Y."/>
            <person name="Nishi S."/>
            <person name="Hori S."/>
            <person name="Arai W."/>
            <person name="Tsubouchi T."/>
            <person name="Morono Y."/>
            <person name="Uchiyama I."/>
            <person name="Ito T."/>
            <person name="Fujiyama A."/>
            <person name="Inagaki F."/>
            <person name="Takami H."/>
        </authorList>
    </citation>
    <scope>NUCLEOTIDE SEQUENCE</scope>
    <source>
        <strain evidence="1">Expedition CK06-06</strain>
    </source>
</reference>
<comment type="caution">
    <text evidence="1">The sequence shown here is derived from an EMBL/GenBank/DDBJ whole genome shotgun (WGS) entry which is preliminary data.</text>
</comment>
<accession>X1K135</accession>
<organism evidence="1">
    <name type="scientific">marine sediment metagenome</name>
    <dbReference type="NCBI Taxonomy" id="412755"/>
    <lineage>
        <taxon>unclassified sequences</taxon>
        <taxon>metagenomes</taxon>
        <taxon>ecological metagenomes</taxon>
    </lineage>
</organism>
<proteinExistence type="predicted"/>